<keyword evidence="2" id="KW-0596">Phosphopantetheine</keyword>
<gene>
    <name evidence="19" type="ORF">F1721_09045</name>
</gene>
<keyword evidence="7" id="KW-0511">Multifunctional enzyme</keyword>
<dbReference type="SMART" id="SM00826">
    <property type="entry name" value="PKS_DH"/>
    <property type="match status" value="1"/>
</dbReference>
<comment type="pathway">
    <text evidence="11">Antibiotic biosynthesis; erythromycin biosynthesis.</text>
</comment>
<evidence type="ECO:0000256" key="13">
    <source>
        <dbReference type="ARBA" id="ARBA00066981"/>
    </source>
</evidence>
<keyword evidence="8" id="KW-0012">Acyltransferase</keyword>
<comment type="subunit">
    <text evidence="12">Homodimer. Erythronolide synthase is composed of EryAI, EryAII and EryAIII multimodular (2 modules) polypeptides each coding for a functional synthase subunit which participates in 2 of the six FAS-like elongation steps required for formation of the polyketide. Module 1, 2, 3, 4, 5, and 6 participating in biosynthesis steps 1, 2, 3, 4, 5, and 6, respectively.</text>
</comment>
<dbReference type="InterPro" id="IPR014031">
    <property type="entry name" value="Ketoacyl_synth_C"/>
</dbReference>
<evidence type="ECO:0000259" key="16">
    <source>
        <dbReference type="PROSITE" id="PS50075"/>
    </source>
</evidence>
<feature type="active site" description="Proton donor; for dehydratase activity" evidence="14">
    <location>
        <position position="1108"/>
    </location>
</feature>
<dbReference type="SMART" id="SM01294">
    <property type="entry name" value="PKS_PP_betabranch"/>
    <property type="match status" value="2"/>
</dbReference>
<dbReference type="InterPro" id="IPR013968">
    <property type="entry name" value="PKS_KR"/>
</dbReference>
<feature type="domain" description="Ketosynthase family 3 (KS3)" evidence="17">
    <location>
        <begin position="33"/>
        <end position="459"/>
    </location>
</feature>
<dbReference type="Gene3D" id="1.10.1200.10">
    <property type="entry name" value="ACP-like"/>
    <property type="match status" value="2"/>
</dbReference>
<dbReference type="InterPro" id="IPR036736">
    <property type="entry name" value="ACP-like_sf"/>
</dbReference>
<keyword evidence="5" id="KW-0677">Repeat</keyword>
<evidence type="ECO:0000256" key="1">
    <source>
        <dbReference type="ARBA" id="ARBA00001957"/>
    </source>
</evidence>
<dbReference type="Gene3D" id="3.30.70.3290">
    <property type="match status" value="2"/>
</dbReference>
<dbReference type="SMART" id="SM00822">
    <property type="entry name" value="PKS_KR"/>
    <property type="match status" value="1"/>
</dbReference>
<dbReference type="SMR" id="A0A5M7C5P2"/>
<evidence type="ECO:0000256" key="9">
    <source>
        <dbReference type="ARBA" id="ARBA00052442"/>
    </source>
</evidence>
<dbReference type="GO" id="GO:0031177">
    <property type="term" value="F:phosphopantetheine binding"/>
    <property type="evidence" value="ECO:0007669"/>
    <property type="project" value="InterPro"/>
</dbReference>
<accession>A0A5M7C5P2</accession>
<dbReference type="CDD" id="cd00833">
    <property type="entry name" value="PKS"/>
    <property type="match status" value="2"/>
</dbReference>
<evidence type="ECO:0000259" key="18">
    <source>
        <dbReference type="PROSITE" id="PS52019"/>
    </source>
</evidence>
<dbReference type="InterPro" id="IPR016035">
    <property type="entry name" value="Acyl_Trfase/lysoPLipase"/>
</dbReference>
<organism evidence="19 20">
    <name type="scientific">Saccharopolyspora hirsuta</name>
    <dbReference type="NCBI Taxonomy" id="1837"/>
    <lineage>
        <taxon>Bacteria</taxon>
        <taxon>Bacillati</taxon>
        <taxon>Actinomycetota</taxon>
        <taxon>Actinomycetes</taxon>
        <taxon>Pseudonocardiales</taxon>
        <taxon>Pseudonocardiaceae</taxon>
        <taxon>Saccharopolyspora</taxon>
    </lineage>
</organism>
<dbReference type="GO" id="GO:0004312">
    <property type="term" value="F:fatty acid synthase activity"/>
    <property type="evidence" value="ECO:0007669"/>
    <property type="project" value="TreeGrafter"/>
</dbReference>
<dbReference type="SMART" id="SM00825">
    <property type="entry name" value="PKS_KS"/>
    <property type="match status" value="2"/>
</dbReference>
<evidence type="ECO:0000256" key="14">
    <source>
        <dbReference type="PROSITE-ProRule" id="PRU01363"/>
    </source>
</evidence>
<feature type="domain" description="Carrier" evidence="16">
    <location>
        <begin position="1623"/>
        <end position="1698"/>
    </location>
</feature>
<evidence type="ECO:0000256" key="15">
    <source>
        <dbReference type="SAM" id="MobiDB-lite"/>
    </source>
</evidence>
<dbReference type="EMBL" id="VWPH01000004">
    <property type="protein sequence ID" value="KAA5834951.1"/>
    <property type="molecule type" value="Genomic_DNA"/>
</dbReference>
<reference evidence="19 20" key="1">
    <citation type="submission" date="2019-09" db="EMBL/GenBank/DDBJ databases">
        <title>Draft genome sequence of the thermophilic Saccharopolyspora hirsuta VKM Ac-666T.</title>
        <authorList>
            <person name="Lobastova T.G."/>
            <person name="Fokina V."/>
            <person name="Bragin E.Y."/>
            <person name="Shtratnikova V.Y."/>
            <person name="Starodumova I.P."/>
            <person name="Tarlachkov S.V."/>
            <person name="Donova M.V."/>
        </authorList>
    </citation>
    <scope>NUCLEOTIDE SEQUENCE [LARGE SCALE GENOMIC DNA]</scope>
    <source>
        <strain evidence="19 20">VKM Ac-666</strain>
    </source>
</reference>
<dbReference type="SUPFAM" id="SSF53901">
    <property type="entry name" value="Thiolase-like"/>
    <property type="match status" value="2"/>
</dbReference>
<dbReference type="CDD" id="cd08956">
    <property type="entry name" value="KR_3_FAS_SDR_x"/>
    <property type="match status" value="1"/>
</dbReference>
<feature type="domain" description="Carrier" evidence="16">
    <location>
        <begin position="2610"/>
        <end position="2685"/>
    </location>
</feature>
<dbReference type="Pfam" id="PF00550">
    <property type="entry name" value="PP-binding"/>
    <property type="match status" value="2"/>
</dbReference>
<proteinExistence type="predicted"/>
<evidence type="ECO:0000256" key="4">
    <source>
        <dbReference type="ARBA" id="ARBA00022679"/>
    </source>
</evidence>
<dbReference type="InterPro" id="IPR018201">
    <property type="entry name" value="Ketoacyl_synth_AS"/>
</dbReference>
<feature type="compositionally biased region" description="Basic and acidic residues" evidence="15">
    <location>
        <begin position="2580"/>
        <end position="2591"/>
    </location>
</feature>
<dbReference type="Gene3D" id="3.40.47.10">
    <property type="match status" value="2"/>
</dbReference>
<dbReference type="InterPro" id="IPR049551">
    <property type="entry name" value="PKS_DH_C"/>
</dbReference>
<dbReference type="PANTHER" id="PTHR43775:SF51">
    <property type="entry name" value="INACTIVE PHENOLPHTHIOCEROL SYNTHESIS POLYKETIDE SYNTHASE TYPE I PKS1-RELATED"/>
    <property type="match status" value="1"/>
</dbReference>
<dbReference type="GO" id="GO:0033068">
    <property type="term" value="P:macrolide biosynthetic process"/>
    <property type="evidence" value="ECO:0007669"/>
    <property type="project" value="UniProtKB-ARBA"/>
</dbReference>
<dbReference type="PROSITE" id="PS50075">
    <property type="entry name" value="CARRIER"/>
    <property type="match status" value="2"/>
</dbReference>
<dbReference type="Pfam" id="PF08990">
    <property type="entry name" value="Docking"/>
    <property type="match status" value="1"/>
</dbReference>
<dbReference type="Gene3D" id="3.40.366.10">
    <property type="entry name" value="Malonyl-Coenzyme A Acyl Carrier Protein, domain 2"/>
    <property type="match status" value="2"/>
</dbReference>
<dbReference type="InterPro" id="IPR042104">
    <property type="entry name" value="PKS_dehydratase_sf"/>
</dbReference>
<dbReference type="FunFam" id="3.40.366.10:FF:000002">
    <property type="entry name" value="Probable polyketide synthase 2"/>
    <property type="match status" value="1"/>
</dbReference>
<dbReference type="InterPro" id="IPR006162">
    <property type="entry name" value="Ppantetheine_attach_site"/>
</dbReference>
<evidence type="ECO:0000256" key="3">
    <source>
        <dbReference type="ARBA" id="ARBA00022553"/>
    </source>
</evidence>
<dbReference type="InterPro" id="IPR015083">
    <property type="entry name" value="NorB/c/GfsB-D-like_docking"/>
</dbReference>
<dbReference type="Proteomes" id="UP000323946">
    <property type="component" value="Unassembled WGS sequence"/>
</dbReference>
<comment type="caution">
    <text evidence="19">The sequence shown here is derived from an EMBL/GenBank/DDBJ whole genome shotgun (WGS) entry which is preliminary data.</text>
</comment>
<dbReference type="InterPro" id="IPR032821">
    <property type="entry name" value="PKS_assoc"/>
</dbReference>
<evidence type="ECO:0000256" key="5">
    <source>
        <dbReference type="ARBA" id="ARBA00022737"/>
    </source>
</evidence>
<dbReference type="SUPFAM" id="SSF55048">
    <property type="entry name" value="Probable ACP-binding domain of malonyl-CoA ACP transacylase"/>
    <property type="match status" value="2"/>
</dbReference>
<keyword evidence="4" id="KW-0808">Transferase</keyword>
<dbReference type="InterPro" id="IPR009081">
    <property type="entry name" value="PP-bd_ACP"/>
</dbReference>
<evidence type="ECO:0000313" key="20">
    <source>
        <dbReference type="Proteomes" id="UP000323946"/>
    </source>
</evidence>
<feature type="domain" description="Ketosynthase family 3 (KS3)" evidence="17">
    <location>
        <begin position="1716"/>
        <end position="2141"/>
    </location>
</feature>
<dbReference type="PROSITE" id="PS52004">
    <property type="entry name" value="KS3_2"/>
    <property type="match status" value="2"/>
</dbReference>
<feature type="region of interest" description="Disordered" evidence="15">
    <location>
        <begin position="2570"/>
        <end position="2600"/>
    </location>
</feature>
<dbReference type="InterPro" id="IPR020807">
    <property type="entry name" value="PKS_DH"/>
</dbReference>
<dbReference type="InterPro" id="IPR057326">
    <property type="entry name" value="KR_dom"/>
</dbReference>
<dbReference type="InterPro" id="IPR036291">
    <property type="entry name" value="NAD(P)-bd_dom_sf"/>
</dbReference>
<feature type="region of interest" description="C-terminal hotdog fold" evidence="14">
    <location>
        <begin position="1050"/>
        <end position="1184"/>
    </location>
</feature>
<dbReference type="SMART" id="SM00823">
    <property type="entry name" value="PKS_PP"/>
    <property type="match status" value="2"/>
</dbReference>
<dbReference type="SUPFAM" id="SSF52151">
    <property type="entry name" value="FabD/lysophospholipase-like"/>
    <property type="match status" value="2"/>
</dbReference>
<evidence type="ECO:0000259" key="17">
    <source>
        <dbReference type="PROSITE" id="PS52004"/>
    </source>
</evidence>
<dbReference type="SMART" id="SM00827">
    <property type="entry name" value="PKS_AT"/>
    <property type="match status" value="2"/>
</dbReference>
<keyword evidence="3" id="KW-0597">Phosphoprotein</keyword>
<dbReference type="SUPFAM" id="SSF47336">
    <property type="entry name" value="ACP-like"/>
    <property type="match status" value="2"/>
</dbReference>
<dbReference type="GO" id="GO:0004315">
    <property type="term" value="F:3-oxoacyl-[acyl-carrier-protein] synthase activity"/>
    <property type="evidence" value="ECO:0007669"/>
    <property type="project" value="InterPro"/>
</dbReference>
<evidence type="ECO:0000256" key="8">
    <source>
        <dbReference type="ARBA" id="ARBA00023315"/>
    </source>
</evidence>
<dbReference type="Pfam" id="PF00109">
    <property type="entry name" value="ketoacyl-synt"/>
    <property type="match status" value="2"/>
</dbReference>
<comment type="catalytic activity">
    <reaction evidence="9">
        <text>6 (S)-methylmalonyl-CoA + propanoyl-CoA + 6 NADPH + 12 H(+) = 6-deoxyerythronolide B + 6 CO2 + 6 NADP(+) + 7 CoA + H2O</text>
        <dbReference type="Rhea" id="RHEA:23068"/>
        <dbReference type="ChEBI" id="CHEBI:15377"/>
        <dbReference type="ChEBI" id="CHEBI:15378"/>
        <dbReference type="ChEBI" id="CHEBI:16089"/>
        <dbReference type="ChEBI" id="CHEBI:16526"/>
        <dbReference type="ChEBI" id="CHEBI:57287"/>
        <dbReference type="ChEBI" id="CHEBI:57327"/>
        <dbReference type="ChEBI" id="CHEBI:57392"/>
        <dbReference type="ChEBI" id="CHEBI:57783"/>
        <dbReference type="ChEBI" id="CHEBI:58349"/>
        <dbReference type="EC" id="2.3.1.94"/>
    </reaction>
</comment>
<dbReference type="FunFam" id="3.40.47.10:FF:000019">
    <property type="entry name" value="Polyketide synthase type I"/>
    <property type="match status" value="2"/>
</dbReference>
<evidence type="ECO:0000256" key="6">
    <source>
        <dbReference type="ARBA" id="ARBA00023194"/>
    </source>
</evidence>
<feature type="region of interest" description="N-terminal hotdog fold" evidence="14">
    <location>
        <begin position="917"/>
        <end position="1038"/>
    </location>
</feature>
<dbReference type="Gene3D" id="3.40.50.720">
    <property type="entry name" value="NAD(P)-binding Rossmann-like Domain"/>
    <property type="match status" value="1"/>
</dbReference>
<evidence type="ECO:0000256" key="12">
    <source>
        <dbReference type="ARBA" id="ARBA00063272"/>
    </source>
</evidence>
<comment type="cofactor">
    <cofactor evidence="1">
        <name>pantetheine 4'-phosphate</name>
        <dbReference type="ChEBI" id="CHEBI:47942"/>
    </cofactor>
</comment>
<feature type="active site" description="Proton acceptor; for dehydratase activity" evidence="14">
    <location>
        <position position="949"/>
    </location>
</feature>
<dbReference type="GO" id="GO:0047879">
    <property type="term" value="F:erythronolide synthase activity"/>
    <property type="evidence" value="ECO:0007669"/>
    <property type="project" value="UniProtKB-EC"/>
</dbReference>
<dbReference type="GO" id="GO:0006633">
    <property type="term" value="P:fatty acid biosynthetic process"/>
    <property type="evidence" value="ECO:0007669"/>
    <property type="project" value="InterPro"/>
</dbReference>
<dbReference type="InterPro" id="IPR016039">
    <property type="entry name" value="Thiolase-like"/>
</dbReference>
<dbReference type="Pfam" id="PF08659">
    <property type="entry name" value="KR"/>
    <property type="match status" value="1"/>
</dbReference>
<dbReference type="OrthoDB" id="9778690at2"/>
<evidence type="ECO:0000256" key="11">
    <source>
        <dbReference type="ARBA" id="ARBA00060622"/>
    </source>
</evidence>
<dbReference type="PROSITE" id="PS52019">
    <property type="entry name" value="PKS_MFAS_DH"/>
    <property type="match status" value="1"/>
</dbReference>
<dbReference type="Pfam" id="PF14765">
    <property type="entry name" value="PS-DH"/>
    <property type="match status" value="1"/>
</dbReference>
<evidence type="ECO:0000256" key="7">
    <source>
        <dbReference type="ARBA" id="ARBA00023268"/>
    </source>
</evidence>
<dbReference type="InterPro" id="IPR049552">
    <property type="entry name" value="PKS_DH_N"/>
</dbReference>
<dbReference type="InterPro" id="IPR016036">
    <property type="entry name" value="Malonyl_transacylase_ACP-bd"/>
</dbReference>
<evidence type="ECO:0000313" key="19">
    <source>
        <dbReference type="EMBL" id="KAA5834951.1"/>
    </source>
</evidence>
<dbReference type="FunFam" id="1.10.1200.10:FF:000007">
    <property type="entry name" value="Probable polyketide synthase pks17"/>
    <property type="match status" value="2"/>
</dbReference>
<dbReference type="Pfam" id="PF16197">
    <property type="entry name" value="KAsynt_C_assoc"/>
    <property type="match status" value="2"/>
</dbReference>
<dbReference type="PANTHER" id="PTHR43775">
    <property type="entry name" value="FATTY ACID SYNTHASE"/>
    <property type="match status" value="1"/>
</dbReference>
<dbReference type="PROSITE" id="PS00606">
    <property type="entry name" value="KS3_1"/>
    <property type="match status" value="1"/>
</dbReference>
<dbReference type="SUPFAM" id="SSF51735">
    <property type="entry name" value="NAD(P)-binding Rossmann-fold domains"/>
    <property type="match status" value="2"/>
</dbReference>
<dbReference type="InterPro" id="IPR020806">
    <property type="entry name" value="PKS_PP-bd"/>
</dbReference>
<keyword evidence="20" id="KW-1185">Reference proteome</keyword>
<feature type="domain" description="PKS/mFAS DH" evidence="18">
    <location>
        <begin position="917"/>
        <end position="1184"/>
    </location>
</feature>
<dbReference type="Pfam" id="PF00698">
    <property type="entry name" value="Acyl_transf_1"/>
    <property type="match status" value="2"/>
</dbReference>
<dbReference type="InterPro" id="IPR049900">
    <property type="entry name" value="PKS_mFAS_DH"/>
</dbReference>
<dbReference type="Pfam" id="PF02801">
    <property type="entry name" value="Ketoacyl-synt_C"/>
    <property type="match status" value="2"/>
</dbReference>
<dbReference type="InterPro" id="IPR014043">
    <property type="entry name" value="Acyl_transferase_dom"/>
</dbReference>
<evidence type="ECO:0000256" key="2">
    <source>
        <dbReference type="ARBA" id="ARBA00022450"/>
    </source>
</evidence>
<dbReference type="InterPro" id="IPR014030">
    <property type="entry name" value="Ketoacyl_synth_N"/>
</dbReference>
<dbReference type="InterPro" id="IPR050091">
    <property type="entry name" value="PKS_NRPS_Biosynth_Enz"/>
</dbReference>
<dbReference type="InterPro" id="IPR020841">
    <property type="entry name" value="PKS_Beta-ketoAc_synthase_dom"/>
</dbReference>
<dbReference type="EC" id="2.3.1.94" evidence="13"/>
<sequence>MSNEAKLREYLKKAIADTRQARTRLRELEDQVREPIAIVGAACRYPGGVSSPDELWELVRTGGDGIGEFPTDRGWNTELIHHPDPERSGSTYTRNGGFLYRAGEFDAEFFGISPREATAIDPQHRLLLEVSWEALEHSGIDPSSLRGSRTGVFAGAMYQDYAPPAGQAPPEAEGLLAAGTAGSVVSGRVAYTLGLEGPAVTVDTACSSSLVTIHLAAQALRAGECDLALAGGVTVMATPTVFLEFSRQRGLAPDGRCKAFAAGADGTSWSEGVGLVALQRLSDAQRSGKRILGVIRGSAVNQDGASNGLTAPNGPSQERVILQALSAAGLSTSDVDLVEAHGTGTPLGDPIEARALLATYGRVRPADRPLWLGSVKSNLGHTQAAAGVAGVIKVVQAIRHGVLPKTLHVDEPTPEVDWSAGGVRLLTESRPWPELERPRRAGVSSFGISGTNAHLVVEQAPEPDPAEPRDLPELVPWVISGRTEDAVLAQAAKLAEHAAEHPDQHPADVGFSLATTRAQLGVRAVVLGRDTGELVDKLRAVTTEDTARTVGTDPDVVFVFPGQGAQWAGMAAELLESAPVFRDALVACDAALSSFVDWSVLDVLRSAPGAPDLERVDVVQPVSFAVMVGLAALWRSAGVAPSAVVGHSQGEIAAAVVAGALSLDDGARVVALRSRAIAEELSGKGGMLSLAVSPAEATELAAGLADIAVINGPASVVLAGEPEDLAALAARCAERDIRHRLLPVDYASHSAHVESVRDRLREQLADLAPGAGEVPLYSTVTGSLADTTAMTADYWYRNLRQPVLFADTTRAVAGDFGPAVFIEVSAHPVLVSSIEDTLADAPVAVLGTLRRDQGDQRQWLSAVGQAHAHGVTPDWSALLGPAVPVELPTYAFQRQHHWLTGTGSTDPAGLGLAPSDHPLLGGALRPAEGDEVVFTGRISLATQPWLADHTVLGTAILPGSALIDLAFHVGDQLGTSTVEELITHAPVVLPADGAIQLQLVATPGEDSCTLTVHSRPDVPDAPWTRHASAVLTSGAELPDVEDAAWPPEDAEQIDVSEVYPELAEHGLDYGPLFQGLVAAWRRGGELYAELELPAEPTPGFGIHPALLDAALHLYAHHHLGAGRAALAFAWSGVQLHATGATALRIRLTPLGPNSVRLHAADPAGTPVCTVDELTTRPVMPDQLTEPSGPSARSSLFQLTFAPVTPSTEPPGEYTVLTPDTAGDPLAAAHAATRETLRALQELLAGEELVVVRTSGALAVHPGEIVNPAAAAVAGLVRTARTEHPDRLVLVDTAPDAEVDLTGAVATALAGDEPQIAVRGDALFVPRLAAQDSELEQPRSIDPEGTVLVTGGTGALGTIVARHLVTEHGAKHLLLTSRRGAAAPGAAELVAELSELGAEVTVAACDVADRQALAELLAAVPAEHPLTAVVHSAGVGDNALVTAMTEEQLTAVLRSKADAAWHLHELTAEHDLAAFVLYSSTAGVLGGPGMANYAAANAFLDGLAAHRAGLGLPALSLAWGLWEVTEGMIESLSAADHARMARDGLRPVTAAHGMAVQDAALRMDAPALVAVPVDVAALRTAPEVPAPLRGLVRGAVRRTAAGRRAGGSALAARISRLPEPDQRAQLLQLVTEHIGTVLGHADPSGIRADQAFGELGFDSLTAVELRNRLGSATGLRLRATLAFDYPTPAALADHLRTALLGERATTEVAAPVAAAADEPIAIVGMACRYPGGVRNPDDLWRLVVDGVDAIGEFPTDRGWDVDGLYDPTGERPRSSCARTGGFLADAADFDSDFFGISPREAAIMDPQQRVLLESAWEVLEAGGIDPSGLRGSRTGVYVGLIRQEYGPRSDEIGEQHETHFLTGGAASIASGRIAYALGLAGPAMTLDTACSSSLVATHVAMRALRGGECDLALAGGATVMGTPGLFTGFSRQRGLSPDGRCKAFAASADGTGFAEGVGFLLLERLSDAQRNGRRILAVIRGSAVNQDGASNGLTAPNGPAQERVISQALAAAGLRPQDVDAVEAHGTGTTLGDPIEAQALLATYGQRPGASPLWLGAVKSNIGHTQAAAGVAGVIKMVQAIRHGVLPKTLHVDEPTAQVDWGTGEVALLTENQEWPDPGRPRRAGVSAFGISGTNAHLVLEQAPEQPAPTTGERPGPALWVLSARTDQALRAQAARLTEHVRQHPVDVGWSLATTRAALDRRAFVVGEDVDELVHGLSAIAPSTVVPGGTAFLFSGQGGQRVGMGQGLRRARPAFAEAWDAALAAVEAEWTGASVGEVLAGDPELLDRTDFAQAGLFVLQTALFRLFESWGVRPDWLVGHSVGEIAAAHVAGVLSLRDAARLVVARGRLMAALPQDGAMIAIEATEDELRAAVDGVPEVGIAAVNGPRSVVLSGDEERVTAIAGQFTGRRVKRLRVSHAFHSPLMAPMLDEFRTVLDGLTYAEPRLRIVSTVTGEPEDQLGPDYWLRHAQDTVRFADAVRAVDAEGVTRLLELGPDGVLMAQAEQVLDSGNHVLTSALRAGRDEPRTALAALGTLHAAGISPEWTAVFGPATAVPLPTYAFQGRRFWLDTTGEPVPADGSAPRDRTPQHAREPVPSLPDRLTGLSAADQEELVLDLVREHAAAVLDHSGPADVDPDHPFQDLGFDSVTGVELRNRLGAATGVRLPATTVFDHPTPRAVAGYLREQLAPDDDPLPGLRRGLDDWQARLAGADLEPDGRAAIAVRLRELLTELTGEQTGPGELAAASTDELFDFIDNELGRATSPKENVPDVR</sequence>
<dbReference type="PROSITE" id="PS00012">
    <property type="entry name" value="PHOSPHOPANTETHEINE"/>
    <property type="match status" value="2"/>
</dbReference>
<keyword evidence="6" id="KW-0045">Antibiotic biosynthesis</keyword>
<dbReference type="InterPro" id="IPR001227">
    <property type="entry name" value="Ac_transferase_dom_sf"/>
</dbReference>
<evidence type="ECO:0000256" key="10">
    <source>
        <dbReference type="ARBA" id="ARBA00060158"/>
    </source>
</evidence>
<comment type="function">
    <text evidence="10">Involved in the biosynthesis of antibiotic erythromycin via the biosynthesis of its aglycone precursor, 6-deoxyerythronolide B (6-dEB).</text>
</comment>
<name>A0A5M7C5P2_SACHI</name>
<protein>
    <recommendedName>
        <fullName evidence="13">6-deoxyerythronolide-B synthase</fullName>
        <ecNumber evidence="13">2.3.1.94</ecNumber>
    </recommendedName>
</protein>
<dbReference type="Gene3D" id="3.10.129.110">
    <property type="entry name" value="Polyketide synthase dehydratase"/>
    <property type="match status" value="1"/>
</dbReference>
<dbReference type="Pfam" id="PF21089">
    <property type="entry name" value="PKS_DH_N"/>
    <property type="match status" value="1"/>
</dbReference>